<comment type="similarity">
    <text evidence="1">Belongs to the peptidase M17 family.</text>
</comment>
<protein>
    <recommendedName>
        <fullName evidence="7">Probable cytosol aminopeptidase</fullName>
    </recommendedName>
    <alternativeName>
        <fullName evidence="8">Leucine aminopeptidase</fullName>
    </alternativeName>
    <alternativeName>
        <fullName evidence="5">Leucyl aminopeptidase</fullName>
    </alternativeName>
</protein>
<dbReference type="Pfam" id="PF00883">
    <property type="entry name" value="Peptidase_M17"/>
    <property type="match status" value="1"/>
</dbReference>
<dbReference type="PANTHER" id="PTHR11963:SF23">
    <property type="entry name" value="CYTOSOL AMINOPEPTIDASE"/>
    <property type="match status" value="1"/>
</dbReference>
<dbReference type="SUPFAM" id="SSF53187">
    <property type="entry name" value="Zn-dependent exopeptidases"/>
    <property type="match status" value="1"/>
</dbReference>
<evidence type="ECO:0000256" key="5">
    <source>
        <dbReference type="ARBA" id="ARBA00033172"/>
    </source>
</evidence>
<feature type="domain" description="Cytosol aminopeptidase" evidence="9">
    <location>
        <begin position="346"/>
        <end position="353"/>
    </location>
</feature>
<proteinExistence type="inferred from homology"/>
<dbReference type="AlphaFoldDB" id="A0A2W5B8Q1"/>
<organism evidence="10 11">
    <name type="scientific">Corynebacterium urealyticum</name>
    <dbReference type="NCBI Taxonomy" id="43771"/>
    <lineage>
        <taxon>Bacteria</taxon>
        <taxon>Bacillati</taxon>
        <taxon>Actinomycetota</taxon>
        <taxon>Actinomycetes</taxon>
        <taxon>Mycobacteriales</taxon>
        <taxon>Corynebacteriaceae</taxon>
        <taxon>Corynebacterium</taxon>
    </lineage>
</organism>
<evidence type="ECO:0000256" key="6">
    <source>
        <dbReference type="ARBA" id="ARBA00049972"/>
    </source>
</evidence>
<dbReference type="Proteomes" id="UP000249451">
    <property type="component" value="Unassembled WGS sequence"/>
</dbReference>
<keyword evidence="4" id="KW-0378">Hydrolase</keyword>
<sequence length="495" mass="53142">MAPIPKIPQAVPEITFGAPVEGTEVLNVRFDADREPARGVEISANGEPVEWVVGLPDAPKQASDFSEHTDFLDDGWRARGAQVIRHMNQVVAGHPVRSKRHLVQLHLPATIKPRQLRSLIIGAIVGGHEFVTTNEKRPGAVRNLHLAWDTPAQRNIDNRTNLGLRRAVRDGVQLGKATCLSRDLANAPSNVKSPEWLARRAKKLVGNIPGVKVKVRDAEWLRNKGFGGIIAVGSGSSRPPVMVEMVWDPESIGLPQRRSPIAMVGKGVTFDTGGISIKPAAGMDLMRTDMTGGASVIAAFRALAEGQVPRKVVAIVPMAENMVSGDAYRPGDVVEHYGGITSEVTNTDAEGRMVLADAISYVAKKYDPNAIISIATLTGAAKLALGLRTGAVFAPTPQVALKLARRGAQVGEQWWPLPQPKYLEQAVDSKIADVRQAPKGPGATTAAMFLRRFTRGVDLIHLDIAGPGRAEQTYAEVSPVGTGFGARTLVQWLAK</sequence>
<evidence type="ECO:0000313" key="10">
    <source>
        <dbReference type="EMBL" id="PZP00960.1"/>
    </source>
</evidence>
<dbReference type="Gene3D" id="3.40.630.10">
    <property type="entry name" value="Zn peptidases"/>
    <property type="match status" value="1"/>
</dbReference>
<comment type="caution">
    <text evidence="10">The sequence shown here is derived from an EMBL/GenBank/DDBJ whole genome shotgun (WGS) entry which is preliminary data.</text>
</comment>
<keyword evidence="3" id="KW-0645">Protease</keyword>
<name>A0A2W5B8Q1_9CORY</name>
<evidence type="ECO:0000256" key="7">
    <source>
        <dbReference type="ARBA" id="ARBA00050021"/>
    </source>
</evidence>
<dbReference type="InterPro" id="IPR011356">
    <property type="entry name" value="Leucine_aapep/pepB"/>
</dbReference>
<evidence type="ECO:0000256" key="1">
    <source>
        <dbReference type="ARBA" id="ARBA00009528"/>
    </source>
</evidence>
<dbReference type="GO" id="GO:0005737">
    <property type="term" value="C:cytoplasm"/>
    <property type="evidence" value="ECO:0007669"/>
    <property type="project" value="InterPro"/>
</dbReference>
<evidence type="ECO:0000313" key="11">
    <source>
        <dbReference type="Proteomes" id="UP000249451"/>
    </source>
</evidence>
<evidence type="ECO:0000256" key="8">
    <source>
        <dbReference type="ARBA" id="ARBA00050061"/>
    </source>
</evidence>
<evidence type="ECO:0000256" key="2">
    <source>
        <dbReference type="ARBA" id="ARBA00022438"/>
    </source>
</evidence>
<accession>A0A2W5B8Q1</accession>
<evidence type="ECO:0000256" key="3">
    <source>
        <dbReference type="ARBA" id="ARBA00022670"/>
    </source>
</evidence>
<reference evidence="10 11" key="1">
    <citation type="submission" date="2017-11" db="EMBL/GenBank/DDBJ databases">
        <title>Infants hospitalized years apart are colonized by the same room-sourced microbial strains.</title>
        <authorList>
            <person name="Brooks B."/>
            <person name="Olm M.R."/>
            <person name="Firek B.A."/>
            <person name="Baker R."/>
            <person name="Thomas B.C."/>
            <person name="Morowitz M.J."/>
            <person name="Banfield J.F."/>
        </authorList>
    </citation>
    <scope>NUCLEOTIDE SEQUENCE [LARGE SCALE GENOMIC DNA]</scope>
    <source>
        <strain evidence="10">S2_012_000_R3_87</strain>
    </source>
</reference>
<gene>
    <name evidence="10" type="ORF">DI609_05350</name>
</gene>
<dbReference type="GO" id="GO:0070006">
    <property type="term" value="F:metalloaminopeptidase activity"/>
    <property type="evidence" value="ECO:0007669"/>
    <property type="project" value="InterPro"/>
</dbReference>
<comment type="function">
    <text evidence="6">Presumably involved in the processing and regular turnover of intracellular proteins. Catalyzes the removal of unsubstituted N-terminal amino acids from various peptides.</text>
</comment>
<evidence type="ECO:0000259" key="9">
    <source>
        <dbReference type="PROSITE" id="PS00631"/>
    </source>
</evidence>
<dbReference type="GO" id="GO:0006508">
    <property type="term" value="P:proteolysis"/>
    <property type="evidence" value="ECO:0007669"/>
    <property type="project" value="UniProtKB-KW"/>
</dbReference>
<dbReference type="PROSITE" id="PS00631">
    <property type="entry name" value="CYTOSOL_AP"/>
    <property type="match status" value="1"/>
</dbReference>
<dbReference type="CDD" id="cd00433">
    <property type="entry name" value="Peptidase_M17"/>
    <property type="match status" value="1"/>
</dbReference>
<evidence type="ECO:0000256" key="4">
    <source>
        <dbReference type="ARBA" id="ARBA00022801"/>
    </source>
</evidence>
<keyword evidence="2" id="KW-0031">Aminopeptidase</keyword>
<dbReference type="GO" id="GO:0030145">
    <property type="term" value="F:manganese ion binding"/>
    <property type="evidence" value="ECO:0007669"/>
    <property type="project" value="InterPro"/>
</dbReference>
<dbReference type="PRINTS" id="PR00481">
    <property type="entry name" value="LAMNOPPTDASE"/>
</dbReference>
<dbReference type="InterPro" id="IPR000819">
    <property type="entry name" value="Peptidase_M17_C"/>
</dbReference>
<dbReference type="PANTHER" id="PTHR11963">
    <property type="entry name" value="LEUCINE AMINOPEPTIDASE-RELATED"/>
    <property type="match status" value="1"/>
</dbReference>
<dbReference type="EMBL" id="QFNY01000102">
    <property type="protein sequence ID" value="PZP00960.1"/>
    <property type="molecule type" value="Genomic_DNA"/>
</dbReference>